<name>A0AAV8HTH2_9POAL</name>
<dbReference type="PROSITE" id="PS50011">
    <property type="entry name" value="PROTEIN_KINASE_DOM"/>
    <property type="match status" value="1"/>
</dbReference>
<dbReference type="Gene3D" id="3.30.200.20">
    <property type="entry name" value="Phosphorylase Kinase, domain 1"/>
    <property type="match status" value="1"/>
</dbReference>
<keyword evidence="9 14" id="KW-0067">ATP-binding</keyword>
<accession>A0AAV8HTH2</accession>
<keyword evidence="3" id="KW-1003">Cell membrane</keyword>
<dbReference type="EC" id="2.7.11.1" evidence="2"/>
<feature type="compositionally biased region" description="Low complexity" evidence="15">
    <location>
        <begin position="283"/>
        <end position="317"/>
    </location>
</feature>
<dbReference type="Pfam" id="PF00069">
    <property type="entry name" value="Pkinase"/>
    <property type="match status" value="1"/>
</dbReference>
<dbReference type="GO" id="GO:0004674">
    <property type="term" value="F:protein serine/threonine kinase activity"/>
    <property type="evidence" value="ECO:0007669"/>
    <property type="project" value="UniProtKB-KW"/>
</dbReference>
<evidence type="ECO:0000256" key="7">
    <source>
        <dbReference type="ARBA" id="ARBA00022741"/>
    </source>
</evidence>
<comment type="subcellular location">
    <subcellularLocation>
        <location evidence="1">Cell membrane</location>
        <topology evidence="1">Single-pass membrane protein</topology>
    </subcellularLocation>
</comment>
<keyword evidence="4" id="KW-0723">Serine/threonine-protein kinase</keyword>
<dbReference type="PROSITE" id="PS00108">
    <property type="entry name" value="PROTEIN_KINASE_ST"/>
    <property type="match status" value="1"/>
</dbReference>
<dbReference type="Proteomes" id="UP001140206">
    <property type="component" value="Chromosome 1"/>
</dbReference>
<dbReference type="InterPro" id="IPR000719">
    <property type="entry name" value="Prot_kinase_dom"/>
</dbReference>
<feature type="binding site" evidence="14">
    <location>
        <position position="370"/>
    </location>
    <ligand>
        <name>ATP</name>
        <dbReference type="ChEBI" id="CHEBI:30616"/>
    </ligand>
</feature>
<proteinExistence type="predicted"/>
<feature type="domain" description="Protein kinase" evidence="17">
    <location>
        <begin position="342"/>
        <end position="622"/>
    </location>
</feature>
<protein>
    <recommendedName>
        <fullName evidence="2">non-specific serine/threonine protein kinase</fullName>
        <ecNumber evidence="2">2.7.11.1</ecNumber>
    </recommendedName>
</protein>
<feature type="region of interest" description="Disordered" evidence="15">
    <location>
        <begin position="1"/>
        <end position="223"/>
    </location>
</feature>
<evidence type="ECO:0000256" key="11">
    <source>
        <dbReference type="ARBA" id="ARBA00023136"/>
    </source>
</evidence>
<dbReference type="InterPro" id="IPR047117">
    <property type="entry name" value="PERK1-13-like"/>
</dbReference>
<comment type="catalytic activity">
    <reaction evidence="12">
        <text>L-threonyl-[protein] + ATP = O-phospho-L-threonyl-[protein] + ADP + H(+)</text>
        <dbReference type="Rhea" id="RHEA:46608"/>
        <dbReference type="Rhea" id="RHEA-COMP:11060"/>
        <dbReference type="Rhea" id="RHEA-COMP:11605"/>
        <dbReference type="ChEBI" id="CHEBI:15378"/>
        <dbReference type="ChEBI" id="CHEBI:30013"/>
        <dbReference type="ChEBI" id="CHEBI:30616"/>
        <dbReference type="ChEBI" id="CHEBI:61977"/>
        <dbReference type="ChEBI" id="CHEBI:456216"/>
        <dbReference type="EC" id="2.7.11.1"/>
    </reaction>
</comment>
<evidence type="ECO:0000256" key="10">
    <source>
        <dbReference type="ARBA" id="ARBA00022989"/>
    </source>
</evidence>
<keyword evidence="11 16" id="KW-0472">Membrane</keyword>
<keyword evidence="5" id="KW-0808">Transferase</keyword>
<keyword evidence="19" id="KW-1185">Reference proteome</keyword>
<keyword evidence="18" id="KW-0675">Receptor</keyword>
<evidence type="ECO:0000313" key="19">
    <source>
        <dbReference type="Proteomes" id="UP001140206"/>
    </source>
</evidence>
<evidence type="ECO:0000313" key="18">
    <source>
        <dbReference type="EMBL" id="KAJ4821165.1"/>
    </source>
</evidence>
<feature type="region of interest" description="Disordered" evidence="15">
    <location>
        <begin position="259"/>
        <end position="331"/>
    </location>
</feature>
<dbReference type="AlphaFoldDB" id="A0AAV8HTH2"/>
<evidence type="ECO:0000256" key="8">
    <source>
        <dbReference type="ARBA" id="ARBA00022777"/>
    </source>
</evidence>
<dbReference type="InterPro" id="IPR008271">
    <property type="entry name" value="Ser/Thr_kinase_AS"/>
</dbReference>
<dbReference type="FunFam" id="1.10.510.10:FF:000173">
    <property type="entry name" value="proline-rich receptor-like protein kinase PERK8"/>
    <property type="match status" value="1"/>
</dbReference>
<dbReference type="EMBL" id="JAMFTS010000001">
    <property type="protein sequence ID" value="KAJ4821165.1"/>
    <property type="molecule type" value="Genomic_DNA"/>
</dbReference>
<dbReference type="SUPFAM" id="SSF56112">
    <property type="entry name" value="Protein kinase-like (PK-like)"/>
    <property type="match status" value="1"/>
</dbReference>
<feature type="transmembrane region" description="Helical" evidence="16">
    <location>
        <begin position="225"/>
        <end position="250"/>
    </location>
</feature>
<comment type="catalytic activity">
    <reaction evidence="13">
        <text>L-seryl-[protein] + ATP = O-phospho-L-seryl-[protein] + ADP + H(+)</text>
        <dbReference type="Rhea" id="RHEA:17989"/>
        <dbReference type="Rhea" id="RHEA-COMP:9863"/>
        <dbReference type="Rhea" id="RHEA-COMP:11604"/>
        <dbReference type="ChEBI" id="CHEBI:15378"/>
        <dbReference type="ChEBI" id="CHEBI:29999"/>
        <dbReference type="ChEBI" id="CHEBI:30616"/>
        <dbReference type="ChEBI" id="CHEBI:83421"/>
        <dbReference type="ChEBI" id="CHEBI:456216"/>
        <dbReference type="EC" id="2.7.11.1"/>
    </reaction>
</comment>
<evidence type="ECO:0000256" key="16">
    <source>
        <dbReference type="SAM" id="Phobius"/>
    </source>
</evidence>
<dbReference type="PROSITE" id="PS00107">
    <property type="entry name" value="PROTEIN_KINASE_ATP"/>
    <property type="match status" value="1"/>
</dbReference>
<comment type="caution">
    <text evidence="18">The sequence shown here is derived from an EMBL/GenBank/DDBJ whole genome shotgun (WGS) entry which is preliminary data.</text>
</comment>
<evidence type="ECO:0000256" key="12">
    <source>
        <dbReference type="ARBA" id="ARBA00047899"/>
    </source>
</evidence>
<evidence type="ECO:0000256" key="15">
    <source>
        <dbReference type="SAM" id="MobiDB-lite"/>
    </source>
</evidence>
<dbReference type="PRINTS" id="PR01217">
    <property type="entry name" value="PRICHEXTENSN"/>
</dbReference>
<sequence>MSATAPTSTPSPPPPTSTPSPPPPTSTPSPPPPTSTPSPPPPTSTPSPPPPTVPAPSPKSPPPPPPIIGDPPPPTAPPPPPTTPTPAPAPKSPPPPPAPTPAPPPPASPPESPPPPPSSPAPSSPPPPGSPALSSPPPPPGSPVPSSPPPLAQSPPPPGNSPPPESPPPPDSSSPPPPSIPPPPFVPPPPPSPDSPPFLSPPPPLLSPPSPHTPPPPSSPSSVSAGLIVGIAGGVVFGVAVLIGLLILAFRKRSRSTVEYPPFRNGFYPPVDPYRSQPLTQQPLSSPSWPVNSNNSRSDSLPGPGPKSSSDPSNLPLSPVPAPAPDGGPYRYEDLELATNSFSESNVLGQGGFGIVYQGTLSGNEVAIKKLKSGGGQGDREFRAEVEIISRVHHRNLVSLVGYCVHEDQRLLVYEYVPNKTLEFHLHGRGRPTLDWVRRWKIALGAAKGLAYLHEDCDPKIIHRDIKAANILLDYNFEPKIADFGLAKCVPINKSYVSTGLVGTFGYVAPEYVKSGKLTAKSDVYSYGVMLLELITGMKPIPSSEPNMDAYQSLVDWARPLLSRAVTEDIYDELIDPQLDTNYESYDMTRLVHCAAAAVRDLAIKRPRMSQIVRYLEGEISLEDLNAGMMPGDSRVKGSSTGSVEVFKRMAFGGITSGDYAESNQTSDYEPSISSGVNTVEMEQRRLKKDWSGEV</sequence>
<evidence type="ECO:0000256" key="13">
    <source>
        <dbReference type="ARBA" id="ARBA00048679"/>
    </source>
</evidence>
<evidence type="ECO:0000256" key="4">
    <source>
        <dbReference type="ARBA" id="ARBA00022527"/>
    </source>
</evidence>
<keyword evidence="6 16" id="KW-0812">Transmembrane</keyword>
<evidence type="ECO:0000256" key="9">
    <source>
        <dbReference type="ARBA" id="ARBA00022840"/>
    </source>
</evidence>
<evidence type="ECO:0000256" key="5">
    <source>
        <dbReference type="ARBA" id="ARBA00022679"/>
    </source>
</evidence>
<organism evidence="18 19">
    <name type="scientific">Rhynchospora pubera</name>
    <dbReference type="NCBI Taxonomy" id="906938"/>
    <lineage>
        <taxon>Eukaryota</taxon>
        <taxon>Viridiplantae</taxon>
        <taxon>Streptophyta</taxon>
        <taxon>Embryophyta</taxon>
        <taxon>Tracheophyta</taxon>
        <taxon>Spermatophyta</taxon>
        <taxon>Magnoliopsida</taxon>
        <taxon>Liliopsida</taxon>
        <taxon>Poales</taxon>
        <taxon>Cyperaceae</taxon>
        <taxon>Cyperoideae</taxon>
        <taxon>Rhynchosporeae</taxon>
        <taxon>Rhynchospora</taxon>
    </lineage>
</organism>
<keyword evidence="10 16" id="KW-1133">Transmembrane helix</keyword>
<dbReference type="SMART" id="SM00220">
    <property type="entry name" value="S_TKc"/>
    <property type="match status" value="1"/>
</dbReference>
<evidence type="ECO:0000256" key="3">
    <source>
        <dbReference type="ARBA" id="ARBA00022475"/>
    </source>
</evidence>
<dbReference type="PANTHER" id="PTHR47982:SF50">
    <property type="entry name" value="NON-SPECIFIC SERINE_THREONINE PROTEIN KINASE"/>
    <property type="match status" value="1"/>
</dbReference>
<dbReference type="PANTHER" id="PTHR47982">
    <property type="entry name" value="PROLINE-RICH RECEPTOR-LIKE PROTEIN KINASE PERK4"/>
    <property type="match status" value="1"/>
</dbReference>
<dbReference type="Gene3D" id="1.10.510.10">
    <property type="entry name" value="Transferase(Phosphotransferase) domain 1"/>
    <property type="match status" value="1"/>
</dbReference>
<reference evidence="18" key="1">
    <citation type="submission" date="2022-08" db="EMBL/GenBank/DDBJ databases">
        <authorList>
            <person name="Marques A."/>
        </authorList>
    </citation>
    <scope>NUCLEOTIDE SEQUENCE</scope>
    <source>
        <strain evidence="18">RhyPub2mFocal</strain>
        <tissue evidence="18">Leaves</tissue>
    </source>
</reference>
<feature type="compositionally biased region" description="Pro residues" evidence="15">
    <location>
        <begin position="9"/>
        <end position="219"/>
    </location>
</feature>
<dbReference type="InterPro" id="IPR011009">
    <property type="entry name" value="Kinase-like_dom_sf"/>
</dbReference>
<dbReference type="GO" id="GO:0005524">
    <property type="term" value="F:ATP binding"/>
    <property type="evidence" value="ECO:0007669"/>
    <property type="project" value="UniProtKB-UniRule"/>
</dbReference>
<dbReference type="FunFam" id="3.30.200.20:FF:000162">
    <property type="entry name" value="Adenine nucleotide alpha hydrolase-like domain kinase"/>
    <property type="match status" value="1"/>
</dbReference>
<dbReference type="CDD" id="cd14066">
    <property type="entry name" value="STKc_IRAK"/>
    <property type="match status" value="1"/>
</dbReference>
<keyword evidence="8 18" id="KW-0418">Kinase</keyword>
<dbReference type="InterPro" id="IPR017441">
    <property type="entry name" value="Protein_kinase_ATP_BS"/>
</dbReference>
<evidence type="ECO:0000256" key="1">
    <source>
        <dbReference type="ARBA" id="ARBA00004162"/>
    </source>
</evidence>
<gene>
    <name evidence="18" type="ORF">LUZ62_033731</name>
</gene>
<keyword evidence="7 14" id="KW-0547">Nucleotide-binding</keyword>
<evidence type="ECO:0000256" key="6">
    <source>
        <dbReference type="ARBA" id="ARBA00022692"/>
    </source>
</evidence>
<evidence type="ECO:0000256" key="2">
    <source>
        <dbReference type="ARBA" id="ARBA00012513"/>
    </source>
</evidence>
<evidence type="ECO:0000259" key="17">
    <source>
        <dbReference type="PROSITE" id="PS50011"/>
    </source>
</evidence>
<dbReference type="GO" id="GO:0005886">
    <property type="term" value="C:plasma membrane"/>
    <property type="evidence" value="ECO:0007669"/>
    <property type="project" value="UniProtKB-SubCell"/>
</dbReference>
<evidence type="ECO:0000256" key="14">
    <source>
        <dbReference type="PROSITE-ProRule" id="PRU10141"/>
    </source>
</evidence>